<keyword evidence="2" id="KW-0812">Transmembrane</keyword>
<keyword evidence="2" id="KW-0472">Membrane</keyword>
<evidence type="ECO:0000313" key="4">
    <source>
        <dbReference type="Proteomes" id="UP000789508"/>
    </source>
</evidence>
<accession>A0A9N8Z617</accession>
<feature type="region of interest" description="Disordered" evidence="1">
    <location>
        <begin position="1"/>
        <end position="78"/>
    </location>
</feature>
<sequence length="548" mass="62922">MDNPTLLKRQPFAKEDKGTLVENSPSVDEVAVNTPIPNTPIPNTPRKHPNTTQSPANTETKGHQQQQRQQSGDKPKYIKETGFNYREYLNYATQTMKSNRARNFLLLFSTIMIIALLAATYAHRRSSHDPTNPDTWTTSELKEWLAEHRTRYYGIPEKHELVELVKSNWPGNKNEQKSAAEIAKDFVKEYVAYLGDRYAEAEEVTSDKLDDFTRDIANSIEFLRQSTGLTEEQVYSAFDQIKSQISYTSSKTNENILYALDQVQKSYYNAKDQRDRLVDEATKRIQKDYQKSKHISKNTVNWFRDEIQQMVNGTGFAAARTETQVALILQALQEGLINKKIATQEQVKSIYAQLNSAVQDYYKDAEGTLSRVRNEIQYALNQFSRKIGEGKNVTVDQFNEIVQTINRYLFHPVKGAYDSSTNQVKETSQHIRDVSNEQINNIAETVRQAFTPRRDTPKEQLARLIENLEQQLIVNQQINGRQLQILRQIIRNQFENVKDLSEITEDKVNAFIAELSNQLSETGESAKDSVGAATEKVKHKVYSLKDEF</sequence>
<keyword evidence="4" id="KW-1185">Reference proteome</keyword>
<evidence type="ECO:0000313" key="3">
    <source>
        <dbReference type="EMBL" id="CAG8468173.1"/>
    </source>
</evidence>
<organism evidence="3 4">
    <name type="scientific">Ambispora leptoticha</name>
    <dbReference type="NCBI Taxonomy" id="144679"/>
    <lineage>
        <taxon>Eukaryota</taxon>
        <taxon>Fungi</taxon>
        <taxon>Fungi incertae sedis</taxon>
        <taxon>Mucoromycota</taxon>
        <taxon>Glomeromycotina</taxon>
        <taxon>Glomeromycetes</taxon>
        <taxon>Archaeosporales</taxon>
        <taxon>Ambisporaceae</taxon>
        <taxon>Ambispora</taxon>
    </lineage>
</organism>
<dbReference type="AlphaFoldDB" id="A0A9N8Z617"/>
<feature type="compositionally biased region" description="Polar residues" evidence="1">
    <location>
        <begin position="50"/>
        <end position="59"/>
    </location>
</feature>
<dbReference type="Gene3D" id="1.20.120.20">
    <property type="entry name" value="Apolipoprotein"/>
    <property type="match status" value="1"/>
</dbReference>
<protein>
    <submittedName>
        <fullName evidence="3">9698_t:CDS:1</fullName>
    </submittedName>
</protein>
<comment type="caution">
    <text evidence="3">The sequence shown here is derived from an EMBL/GenBank/DDBJ whole genome shotgun (WGS) entry which is preliminary data.</text>
</comment>
<feature type="transmembrane region" description="Helical" evidence="2">
    <location>
        <begin position="104"/>
        <end position="122"/>
    </location>
</feature>
<gene>
    <name evidence="3" type="ORF">ALEPTO_LOCUS1881</name>
</gene>
<reference evidence="3" key="1">
    <citation type="submission" date="2021-06" db="EMBL/GenBank/DDBJ databases">
        <authorList>
            <person name="Kallberg Y."/>
            <person name="Tangrot J."/>
            <person name="Rosling A."/>
        </authorList>
    </citation>
    <scope>NUCLEOTIDE SEQUENCE</scope>
    <source>
        <strain evidence="3">FL130A</strain>
    </source>
</reference>
<name>A0A9N8Z617_9GLOM</name>
<keyword evidence="2" id="KW-1133">Transmembrane helix</keyword>
<evidence type="ECO:0000256" key="1">
    <source>
        <dbReference type="SAM" id="MobiDB-lite"/>
    </source>
</evidence>
<dbReference type="Proteomes" id="UP000789508">
    <property type="component" value="Unassembled WGS sequence"/>
</dbReference>
<evidence type="ECO:0000256" key="2">
    <source>
        <dbReference type="SAM" id="Phobius"/>
    </source>
</evidence>
<proteinExistence type="predicted"/>
<dbReference type="EMBL" id="CAJVPS010000233">
    <property type="protein sequence ID" value="CAG8468173.1"/>
    <property type="molecule type" value="Genomic_DNA"/>
</dbReference>
<dbReference type="OrthoDB" id="2527403at2759"/>